<dbReference type="InterPro" id="IPR011990">
    <property type="entry name" value="TPR-like_helical_dom_sf"/>
</dbReference>
<dbReference type="OrthoDB" id="9784036at2"/>
<comment type="similarity">
    <text evidence="1">Belongs to the esterase D family.</text>
</comment>
<keyword evidence="5" id="KW-1185">Reference proteome</keyword>
<dbReference type="KEGG" id="ahz:APS56_07655"/>
<dbReference type="AlphaFoldDB" id="A0A0P0CKQ9"/>
<dbReference type="PANTHER" id="PTHR40841">
    <property type="entry name" value="SIDEROPHORE TRIACETYLFUSARININE C ESTERASE"/>
    <property type="match status" value="1"/>
</dbReference>
<evidence type="ECO:0000313" key="4">
    <source>
        <dbReference type="EMBL" id="ALJ05005.1"/>
    </source>
</evidence>
<proteinExistence type="inferred from homology"/>
<accession>A0A0P0CKQ9</accession>
<dbReference type="RefSeq" id="WP_054726848.1">
    <property type="nucleotide sequence ID" value="NZ_CP012898.1"/>
</dbReference>
<dbReference type="Pfam" id="PF00756">
    <property type="entry name" value="Esterase"/>
    <property type="match status" value="1"/>
</dbReference>
<organism evidence="4 5">
    <name type="scientific">Pseudalgibacter alginicilyticus</name>
    <dbReference type="NCBI Taxonomy" id="1736674"/>
    <lineage>
        <taxon>Bacteria</taxon>
        <taxon>Pseudomonadati</taxon>
        <taxon>Bacteroidota</taxon>
        <taxon>Flavobacteriia</taxon>
        <taxon>Flavobacteriales</taxon>
        <taxon>Flavobacteriaceae</taxon>
        <taxon>Pseudalgibacter</taxon>
    </lineage>
</organism>
<dbReference type="InterPro" id="IPR000801">
    <property type="entry name" value="Esterase-like"/>
</dbReference>
<protein>
    <submittedName>
        <fullName evidence="4">Uncharacterized protein</fullName>
    </submittedName>
</protein>
<feature type="repeat" description="TPR" evidence="3">
    <location>
        <begin position="347"/>
        <end position="380"/>
    </location>
</feature>
<gene>
    <name evidence="4" type="ORF">APS56_07655</name>
</gene>
<evidence type="ECO:0000256" key="1">
    <source>
        <dbReference type="ARBA" id="ARBA00005622"/>
    </source>
</evidence>
<dbReference type="GO" id="GO:0016788">
    <property type="term" value="F:hydrolase activity, acting on ester bonds"/>
    <property type="evidence" value="ECO:0007669"/>
    <property type="project" value="TreeGrafter"/>
</dbReference>
<dbReference type="InterPro" id="IPR029058">
    <property type="entry name" value="AB_hydrolase_fold"/>
</dbReference>
<dbReference type="SUPFAM" id="SSF48452">
    <property type="entry name" value="TPR-like"/>
    <property type="match status" value="1"/>
</dbReference>
<dbReference type="STRING" id="1736674.APS56_07655"/>
<dbReference type="PANTHER" id="PTHR40841:SF2">
    <property type="entry name" value="SIDEROPHORE-DEGRADING ESTERASE (EUROFUNG)"/>
    <property type="match status" value="1"/>
</dbReference>
<dbReference type="Proteomes" id="UP000057981">
    <property type="component" value="Chromosome"/>
</dbReference>
<reference evidence="4 5" key="1">
    <citation type="submission" date="2015-10" db="EMBL/GenBank/DDBJ databases">
        <authorList>
            <person name="Gilbert D.G."/>
        </authorList>
    </citation>
    <scope>NUCLEOTIDE SEQUENCE [LARGE SCALE GENOMIC DNA]</scope>
    <source>
        <strain evidence="5">HZ-22</strain>
    </source>
</reference>
<evidence type="ECO:0000313" key="5">
    <source>
        <dbReference type="Proteomes" id="UP000057981"/>
    </source>
</evidence>
<keyword evidence="3" id="KW-0802">TPR repeat</keyword>
<dbReference type="InterPro" id="IPR052558">
    <property type="entry name" value="Siderophore_Hydrolase_D"/>
</dbReference>
<dbReference type="SUPFAM" id="SSF53474">
    <property type="entry name" value="alpha/beta-Hydrolases"/>
    <property type="match status" value="1"/>
</dbReference>
<dbReference type="InterPro" id="IPR019734">
    <property type="entry name" value="TPR_rpt"/>
</dbReference>
<dbReference type="EMBL" id="CP012898">
    <property type="protein sequence ID" value="ALJ05005.1"/>
    <property type="molecule type" value="Genomic_DNA"/>
</dbReference>
<name>A0A0P0CKQ9_9FLAO</name>
<keyword evidence="2" id="KW-0378">Hydrolase</keyword>
<dbReference type="PATRIC" id="fig|1736674.3.peg.1564"/>
<evidence type="ECO:0000256" key="2">
    <source>
        <dbReference type="ARBA" id="ARBA00022801"/>
    </source>
</evidence>
<evidence type="ECO:0000256" key="3">
    <source>
        <dbReference type="PROSITE-ProRule" id="PRU00339"/>
    </source>
</evidence>
<sequence>MKKLLYILIVCITVFKTFGQAKIEIGEKHSFFSSVLDENRNYWIYLPPNYNDTIYAPEKYPVVYFLDGERHFHSLTGIQDFLSIGPYASLPHMIYVGVLTSENRSRDLTPTEVSKPQTEKGFVFSNTGGNEKFLEFVASELIPEINKKYRTNGYKTLIGHSFGGLAVFNTLLTKPQLFNAYIAIDPSVWWDNEYILNKIRTELDDLNLKGKRLYIAQANNTAILDDDIQIQKAIISVKKELEKHPNSLLKWTYRFFDDDDHGTVSLPSEYYGLRYIFEGYQLDVKKIAIQPELLVESFNEFNNEIGYEFLPNESVIDDIAKYCIRTQKTRQAVQLFKINQKYYSNSINAYMSLGDYYTGILDFDSAKKEYNKALKLKPTSKLVLEKLKMLN</sequence>
<dbReference type="PROSITE" id="PS50005">
    <property type="entry name" value="TPR"/>
    <property type="match status" value="1"/>
</dbReference>
<dbReference type="Gene3D" id="3.40.50.1820">
    <property type="entry name" value="alpha/beta hydrolase"/>
    <property type="match status" value="1"/>
</dbReference>